<keyword evidence="3 5" id="KW-0810">Translation regulation</keyword>
<dbReference type="GO" id="GO:0044780">
    <property type="term" value="P:bacterial-type flagellum assembly"/>
    <property type="evidence" value="ECO:0007669"/>
    <property type="project" value="UniProtKB-UniRule"/>
</dbReference>
<dbReference type="Gene3D" id="2.30.290.10">
    <property type="entry name" value="BH3618-like"/>
    <property type="match status" value="1"/>
</dbReference>
<keyword evidence="1 5" id="KW-0963">Cytoplasm</keyword>
<dbReference type="GO" id="GO:0006417">
    <property type="term" value="P:regulation of translation"/>
    <property type="evidence" value="ECO:0007669"/>
    <property type="project" value="UniProtKB-KW"/>
</dbReference>
<evidence type="ECO:0000256" key="3">
    <source>
        <dbReference type="ARBA" id="ARBA00022845"/>
    </source>
</evidence>
<comment type="function">
    <text evidence="5">Acts as an anti-CsrA protein, binds CsrA and prevents it from repressing translation of its target genes, one of which is flagellin. Binds to flagellin and participates in the assembly of the flagellum.</text>
</comment>
<name>A0A937FGU1_9CLOT</name>
<dbReference type="NCBIfam" id="NF009793">
    <property type="entry name" value="PRK13285.1-1"/>
    <property type="match status" value="1"/>
</dbReference>
<evidence type="ECO:0000256" key="1">
    <source>
        <dbReference type="ARBA" id="ARBA00022490"/>
    </source>
</evidence>
<dbReference type="RefSeq" id="WP_202768286.1">
    <property type="nucleotide sequence ID" value="NZ_JAESWA010000023.1"/>
</dbReference>
<comment type="subunit">
    <text evidence="5">Interacts with translational regulator CsrA and flagellin(s).</text>
</comment>
<dbReference type="InterPro" id="IPR024046">
    <property type="entry name" value="Flagellar_assmbl_FliW_dom_sf"/>
</dbReference>
<keyword evidence="2 5" id="KW-1005">Bacterial flagellum biogenesis</keyword>
<dbReference type="GO" id="GO:0005737">
    <property type="term" value="C:cytoplasm"/>
    <property type="evidence" value="ECO:0007669"/>
    <property type="project" value="UniProtKB-SubCell"/>
</dbReference>
<protein>
    <recommendedName>
        <fullName evidence="5">Flagellar assembly factor FliW</fullName>
    </recommendedName>
</protein>
<accession>A0A937FGU1</accession>
<evidence type="ECO:0000256" key="4">
    <source>
        <dbReference type="ARBA" id="ARBA00023186"/>
    </source>
</evidence>
<dbReference type="SUPFAM" id="SSF141457">
    <property type="entry name" value="BH3618-like"/>
    <property type="match status" value="1"/>
</dbReference>
<gene>
    <name evidence="5 6" type="primary">fliW</name>
    <name evidence="6" type="ORF">JK634_13905</name>
</gene>
<keyword evidence="6" id="KW-0969">Cilium</keyword>
<keyword evidence="6" id="KW-0282">Flagellum</keyword>
<evidence type="ECO:0000256" key="2">
    <source>
        <dbReference type="ARBA" id="ARBA00022795"/>
    </source>
</evidence>
<evidence type="ECO:0000256" key="5">
    <source>
        <dbReference type="HAMAP-Rule" id="MF_01185"/>
    </source>
</evidence>
<dbReference type="HAMAP" id="MF_01185">
    <property type="entry name" value="FliW"/>
    <property type="match status" value="1"/>
</dbReference>
<organism evidence="6 7">
    <name type="scientific">Clostridium paridis</name>
    <dbReference type="NCBI Taxonomy" id="2803863"/>
    <lineage>
        <taxon>Bacteria</taxon>
        <taxon>Bacillati</taxon>
        <taxon>Bacillota</taxon>
        <taxon>Clostridia</taxon>
        <taxon>Eubacteriales</taxon>
        <taxon>Clostridiaceae</taxon>
        <taxon>Clostridium</taxon>
    </lineage>
</organism>
<dbReference type="Proteomes" id="UP000623681">
    <property type="component" value="Unassembled WGS sequence"/>
</dbReference>
<dbReference type="PANTHER" id="PTHR39190:SF1">
    <property type="entry name" value="FLAGELLAR ASSEMBLY FACTOR FLIW"/>
    <property type="match status" value="1"/>
</dbReference>
<comment type="caution">
    <text evidence="6">The sequence shown here is derived from an EMBL/GenBank/DDBJ whole genome shotgun (WGS) entry which is preliminary data.</text>
</comment>
<keyword evidence="4 5" id="KW-0143">Chaperone</keyword>
<dbReference type="InterPro" id="IPR003775">
    <property type="entry name" value="Flagellar_assembly_factor_FliW"/>
</dbReference>
<dbReference type="PANTHER" id="PTHR39190">
    <property type="entry name" value="FLAGELLAR ASSEMBLY FACTOR FLIW"/>
    <property type="match status" value="1"/>
</dbReference>
<evidence type="ECO:0000313" key="6">
    <source>
        <dbReference type="EMBL" id="MBL4932903.1"/>
    </source>
</evidence>
<dbReference type="Pfam" id="PF02623">
    <property type="entry name" value="FliW"/>
    <property type="match status" value="1"/>
</dbReference>
<proteinExistence type="inferred from homology"/>
<comment type="similarity">
    <text evidence="5">Belongs to the FliW family.</text>
</comment>
<comment type="subcellular location">
    <subcellularLocation>
        <location evidence="5">Cytoplasm</location>
    </subcellularLocation>
</comment>
<keyword evidence="7" id="KW-1185">Reference proteome</keyword>
<evidence type="ECO:0000313" key="7">
    <source>
        <dbReference type="Proteomes" id="UP000623681"/>
    </source>
</evidence>
<sequence length="141" mass="16248">MELITKFHGTFNYEEKDIINFPNGIMGFEELNKFIIVESKENEAFKILQSLEDGDIGLLSISPFDVKEDYEVELNEEMVNSLGIESPEDVILYNIVTLNSDIYKITVNLKAPIIINVNKKVGKQVIIDKEEYKIKHPLIKR</sequence>
<reference evidence="6" key="1">
    <citation type="submission" date="2021-01" db="EMBL/GenBank/DDBJ databases">
        <title>Genome public.</title>
        <authorList>
            <person name="Liu C."/>
            <person name="Sun Q."/>
        </authorList>
    </citation>
    <scope>NUCLEOTIDE SEQUENCE</scope>
    <source>
        <strain evidence="6">YIM B02565</strain>
    </source>
</reference>
<dbReference type="AlphaFoldDB" id="A0A937FGU1"/>
<dbReference type="EMBL" id="JAESWA010000023">
    <property type="protein sequence ID" value="MBL4932903.1"/>
    <property type="molecule type" value="Genomic_DNA"/>
</dbReference>
<keyword evidence="6" id="KW-0966">Cell projection</keyword>